<evidence type="ECO:0000256" key="1">
    <source>
        <dbReference type="ARBA" id="ARBA00009861"/>
    </source>
</evidence>
<evidence type="ECO:0000256" key="2">
    <source>
        <dbReference type="ARBA" id="ARBA00022679"/>
    </source>
</evidence>
<dbReference type="PANTHER" id="PTHR31623">
    <property type="entry name" value="F21J9.9"/>
    <property type="match status" value="1"/>
</dbReference>
<dbReference type="Gene3D" id="3.30.559.10">
    <property type="entry name" value="Chloramphenicol acetyltransferase-like domain"/>
    <property type="match status" value="2"/>
</dbReference>
<dbReference type="PANTHER" id="PTHR31623:SF110">
    <property type="entry name" value="VINORINE SYNTHASE-LIKE"/>
    <property type="match status" value="1"/>
</dbReference>
<keyword evidence="3" id="KW-0012">Acyltransferase</keyword>
<sequence length="452" mass="50856">MEGPKYEVKVIRRETIKPSSPTPSNHGKLTLSFLDQKYGPHHVPVLLFYTAPEGAVPLDTTLLKTCLSETLTRFYPLAGQYDTWGTLLCNDHGVPFIEAIVDCTLLSLLHRRSNLQDIVDFLPFYPPREDILSSKIHLAIQVNVFTCGGFAVGWYHTHKVTDGVSAATFFRHWSALVTNRYEVAALAEPDFSAGVAAFPPLPEAAVTPALKPKEGSKEDKNKFSWNYTFQETIVVRSFLFKDDAINELKAMSISEKVIYPSRFEAVTGFLWKHILLASPKEGHSMLGIPVDLRSKTDPPLPRGSMGNLFTSAFARTNNRAELRDMVSEIHGSISKMKNVALKFQGENRSEEYERLRRQFINTVIEYKGKDIYFVNSWCKSAGFGDVDFGFGKPKRVIPIDDAVNHNKRNGILLTEFTDSNGDGIEAWLFLEKDTIKFLECNPDFLAFASPNF</sequence>
<organism evidence="4 5">
    <name type="scientific">Saponaria officinalis</name>
    <name type="common">Common soapwort</name>
    <name type="synonym">Lychnis saponaria</name>
    <dbReference type="NCBI Taxonomy" id="3572"/>
    <lineage>
        <taxon>Eukaryota</taxon>
        <taxon>Viridiplantae</taxon>
        <taxon>Streptophyta</taxon>
        <taxon>Embryophyta</taxon>
        <taxon>Tracheophyta</taxon>
        <taxon>Spermatophyta</taxon>
        <taxon>Magnoliopsida</taxon>
        <taxon>eudicotyledons</taxon>
        <taxon>Gunneridae</taxon>
        <taxon>Pentapetalae</taxon>
        <taxon>Caryophyllales</taxon>
        <taxon>Caryophyllaceae</taxon>
        <taxon>Caryophylleae</taxon>
        <taxon>Saponaria</taxon>
    </lineage>
</organism>
<protein>
    <recommendedName>
        <fullName evidence="6">Transferase</fullName>
    </recommendedName>
</protein>
<evidence type="ECO:0000313" key="4">
    <source>
        <dbReference type="EMBL" id="KAK9742337.1"/>
    </source>
</evidence>
<comment type="similarity">
    <text evidence="1">Belongs to the plant acyltransferase family.</text>
</comment>
<proteinExistence type="inferred from homology"/>
<keyword evidence="2" id="KW-0808">Transferase</keyword>
<keyword evidence="5" id="KW-1185">Reference proteome</keyword>
<gene>
    <name evidence="4" type="ORF">RND81_03G165100</name>
</gene>
<dbReference type="GO" id="GO:0016746">
    <property type="term" value="F:acyltransferase activity"/>
    <property type="evidence" value="ECO:0007669"/>
    <property type="project" value="UniProtKB-KW"/>
</dbReference>
<evidence type="ECO:0008006" key="6">
    <source>
        <dbReference type="Google" id="ProtNLM"/>
    </source>
</evidence>
<comment type="caution">
    <text evidence="4">The sequence shown here is derived from an EMBL/GenBank/DDBJ whole genome shotgun (WGS) entry which is preliminary data.</text>
</comment>
<name>A0AAW1M8W2_SAPOF</name>
<dbReference type="AlphaFoldDB" id="A0AAW1M8W2"/>
<dbReference type="InterPro" id="IPR023213">
    <property type="entry name" value="CAT-like_dom_sf"/>
</dbReference>
<evidence type="ECO:0000313" key="5">
    <source>
        <dbReference type="Proteomes" id="UP001443914"/>
    </source>
</evidence>
<dbReference type="Proteomes" id="UP001443914">
    <property type="component" value="Unassembled WGS sequence"/>
</dbReference>
<accession>A0AAW1M8W2</accession>
<reference evidence="4" key="1">
    <citation type="submission" date="2024-03" db="EMBL/GenBank/DDBJ databases">
        <title>WGS assembly of Saponaria officinalis var. Norfolk2.</title>
        <authorList>
            <person name="Jenkins J."/>
            <person name="Shu S."/>
            <person name="Grimwood J."/>
            <person name="Barry K."/>
            <person name="Goodstein D."/>
            <person name="Schmutz J."/>
            <person name="Leebens-Mack J."/>
            <person name="Osbourn A."/>
        </authorList>
    </citation>
    <scope>NUCLEOTIDE SEQUENCE [LARGE SCALE GENOMIC DNA]</scope>
    <source>
        <strain evidence="4">JIC</strain>
    </source>
</reference>
<dbReference type="EMBL" id="JBDFQZ010000003">
    <property type="protein sequence ID" value="KAK9742337.1"/>
    <property type="molecule type" value="Genomic_DNA"/>
</dbReference>
<dbReference type="Pfam" id="PF02458">
    <property type="entry name" value="Transferase"/>
    <property type="match status" value="1"/>
</dbReference>
<evidence type="ECO:0000256" key="3">
    <source>
        <dbReference type="ARBA" id="ARBA00023315"/>
    </source>
</evidence>